<protein>
    <submittedName>
        <fullName evidence="2">Uncharacterized protein</fullName>
    </submittedName>
</protein>
<feature type="region of interest" description="Disordered" evidence="1">
    <location>
        <begin position="1"/>
        <end position="28"/>
    </location>
</feature>
<dbReference type="EMBL" id="CADCXU010016570">
    <property type="protein sequence ID" value="CAB0005625.1"/>
    <property type="molecule type" value="Genomic_DNA"/>
</dbReference>
<feature type="compositionally biased region" description="Basic and acidic residues" evidence="1">
    <location>
        <begin position="155"/>
        <end position="201"/>
    </location>
</feature>
<accession>A0A6H5GRP7</accession>
<evidence type="ECO:0000313" key="2">
    <source>
        <dbReference type="EMBL" id="CAB0005625.1"/>
    </source>
</evidence>
<dbReference type="AlphaFoldDB" id="A0A6H5GRP7"/>
<proteinExistence type="predicted"/>
<feature type="region of interest" description="Disordered" evidence="1">
    <location>
        <begin position="110"/>
        <end position="207"/>
    </location>
</feature>
<feature type="compositionally biased region" description="Basic and acidic residues" evidence="1">
    <location>
        <begin position="1"/>
        <end position="12"/>
    </location>
</feature>
<keyword evidence="3" id="KW-1185">Reference proteome</keyword>
<evidence type="ECO:0000313" key="3">
    <source>
        <dbReference type="Proteomes" id="UP000479000"/>
    </source>
</evidence>
<gene>
    <name evidence="2" type="ORF">NTEN_LOCUS11102</name>
</gene>
<name>A0A6H5GRP7_9HEMI</name>
<reference evidence="2 3" key="1">
    <citation type="submission" date="2020-02" db="EMBL/GenBank/DDBJ databases">
        <authorList>
            <person name="Ferguson B K."/>
        </authorList>
    </citation>
    <scope>NUCLEOTIDE SEQUENCE [LARGE SCALE GENOMIC DNA]</scope>
</reference>
<sequence>MKIGRGQDEKQRGLSVSKGRTTQRPNRMPMRPRILGVISIGIYRRRSGETSYLHFVKTVTIPMVPYVTTLNFHDISNVHVQVRNWRYEISPLRRRYTVIETSTAGLEKAHDNGNVRLDPGITRKSREHDEEEGAAMSISMMGKQSSEDEEGDGGGGREDGRGDGGGRRGDGKGRTEDGGGGRGAGGEDEKHSDLLKVEKQPYHMMKN</sequence>
<evidence type="ECO:0000256" key="1">
    <source>
        <dbReference type="SAM" id="MobiDB-lite"/>
    </source>
</evidence>
<organism evidence="2 3">
    <name type="scientific">Nesidiocoris tenuis</name>
    <dbReference type="NCBI Taxonomy" id="355587"/>
    <lineage>
        <taxon>Eukaryota</taxon>
        <taxon>Metazoa</taxon>
        <taxon>Ecdysozoa</taxon>
        <taxon>Arthropoda</taxon>
        <taxon>Hexapoda</taxon>
        <taxon>Insecta</taxon>
        <taxon>Pterygota</taxon>
        <taxon>Neoptera</taxon>
        <taxon>Paraneoptera</taxon>
        <taxon>Hemiptera</taxon>
        <taxon>Heteroptera</taxon>
        <taxon>Panheteroptera</taxon>
        <taxon>Cimicomorpha</taxon>
        <taxon>Miridae</taxon>
        <taxon>Dicyphina</taxon>
        <taxon>Nesidiocoris</taxon>
    </lineage>
</organism>
<dbReference type="Proteomes" id="UP000479000">
    <property type="component" value="Unassembled WGS sequence"/>
</dbReference>